<organism evidence="1 2">
    <name type="scientific">Gloeophyllum trabeum (strain ATCC 11539 / FP-39264 / Madison 617)</name>
    <name type="common">Brown rot fungus</name>
    <dbReference type="NCBI Taxonomy" id="670483"/>
    <lineage>
        <taxon>Eukaryota</taxon>
        <taxon>Fungi</taxon>
        <taxon>Dikarya</taxon>
        <taxon>Basidiomycota</taxon>
        <taxon>Agaricomycotina</taxon>
        <taxon>Agaricomycetes</taxon>
        <taxon>Gloeophyllales</taxon>
        <taxon>Gloeophyllaceae</taxon>
        <taxon>Gloeophyllum</taxon>
    </lineage>
</organism>
<evidence type="ECO:0000313" key="2">
    <source>
        <dbReference type="Proteomes" id="UP000030669"/>
    </source>
</evidence>
<evidence type="ECO:0000313" key="1">
    <source>
        <dbReference type="EMBL" id="EPQ60837.1"/>
    </source>
</evidence>
<proteinExistence type="predicted"/>
<reference evidence="1 2" key="1">
    <citation type="journal article" date="2012" name="Science">
        <title>The Paleozoic origin of enzymatic lignin decomposition reconstructed from 31 fungal genomes.</title>
        <authorList>
            <person name="Floudas D."/>
            <person name="Binder M."/>
            <person name="Riley R."/>
            <person name="Barry K."/>
            <person name="Blanchette R.A."/>
            <person name="Henrissat B."/>
            <person name="Martinez A.T."/>
            <person name="Otillar R."/>
            <person name="Spatafora J.W."/>
            <person name="Yadav J.S."/>
            <person name="Aerts A."/>
            <person name="Benoit I."/>
            <person name="Boyd A."/>
            <person name="Carlson A."/>
            <person name="Copeland A."/>
            <person name="Coutinho P.M."/>
            <person name="de Vries R.P."/>
            <person name="Ferreira P."/>
            <person name="Findley K."/>
            <person name="Foster B."/>
            <person name="Gaskell J."/>
            <person name="Glotzer D."/>
            <person name="Gorecki P."/>
            <person name="Heitman J."/>
            <person name="Hesse C."/>
            <person name="Hori C."/>
            <person name="Igarashi K."/>
            <person name="Jurgens J.A."/>
            <person name="Kallen N."/>
            <person name="Kersten P."/>
            <person name="Kohler A."/>
            <person name="Kuees U."/>
            <person name="Kumar T.K.A."/>
            <person name="Kuo A."/>
            <person name="LaButti K."/>
            <person name="Larrondo L.F."/>
            <person name="Lindquist E."/>
            <person name="Ling A."/>
            <person name="Lombard V."/>
            <person name="Lucas S."/>
            <person name="Lundell T."/>
            <person name="Martin R."/>
            <person name="McLaughlin D.J."/>
            <person name="Morgenstern I."/>
            <person name="Morin E."/>
            <person name="Murat C."/>
            <person name="Nagy L.G."/>
            <person name="Nolan M."/>
            <person name="Ohm R.A."/>
            <person name="Patyshakuliyeva A."/>
            <person name="Rokas A."/>
            <person name="Ruiz-Duenas F.J."/>
            <person name="Sabat G."/>
            <person name="Salamov A."/>
            <person name="Samejima M."/>
            <person name="Schmutz J."/>
            <person name="Slot J.C."/>
            <person name="St John F."/>
            <person name="Stenlid J."/>
            <person name="Sun H."/>
            <person name="Sun S."/>
            <person name="Syed K."/>
            <person name="Tsang A."/>
            <person name="Wiebenga A."/>
            <person name="Young D."/>
            <person name="Pisabarro A."/>
            <person name="Eastwood D.C."/>
            <person name="Martin F."/>
            <person name="Cullen D."/>
            <person name="Grigoriev I.V."/>
            <person name="Hibbett D.S."/>
        </authorList>
    </citation>
    <scope>NUCLEOTIDE SEQUENCE [LARGE SCALE GENOMIC DNA]</scope>
    <source>
        <strain evidence="1 2">ATCC 11539</strain>
    </source>
</reference>
<gene>
    <name evidence="1" type="ORF">GLOTRDRAFT_109165</name>
</gene>
<accession>S7QN42</accession>
<dbReference type="RefSeq" id="XP_007861154.1">
    <property type="nucleotide sequence ID" value="XM_007862963.1"/>
</dbReference>
<dbReference type="EMBL" id="KB469296">
    <property type="protein sequence ID" value="EPQ60837.1"/>
    <property type="molecule type" value="Genomic_DNA"/>
</dbReference>
<protein>
    <submittedName>
        <fullName evidence="1">Uncharacterized protein</fullName>
    </submittedName>
</protein>
<dbReference type="Proteomes" id="UP000030669">
    <property type="component" value="Unassembled WGS sequence"/>
</dbReference>
<dbReference type="GeneID" id="19298990"/>
<keyword evidence="2" id="KW-1185">Reference proteome</keyword>
<dbReference type="HOGENOM" id="CLU_2441064_0_0_1"/>
<dbReference type="KEGG" id="gtr:GLOTRDRAFT_109165"/>
<sequence length="90" mass="10313">MWTPQVRLGQPREVKGKRKFYPEYSLARLPRLNLTGASPDGYYCLPSCIPNLKRQINFQVTKQRYIHNMTDIASQFCSVSLSASTDEIGM</sequence>
<dbReference type="AlphaFoldDB" id="S7QN42"/>
<name>S7QN42_GLOTA</name>